<reference evidence="1" key="1">
    <citation type="submission" date="2020-01" db="EMBL/GenBank/DDBJ databases">
        <authorList>
            <consortium name="DOE Joint Genome Institute"/>
            <person name="Haridas S."/>
            <person name="Albert R."/>
            <person name="Binder M."/>
            <person name="Bloem J."/>
            <person name="Labutti K."/>
            <person name="Salamov A."/>
            <person name="Andreopoulos B."/>
            <person name="Baker S.E."/>
            <person name="Barry K."/>
            <person name="Bills G."/>
            <person name="Bluhm B.H."/>
            <person name="Cannon C."/>
            <person name="Castanera R."/>
            <person name="Culley D.E."/>
            <person name="Daum C."/>
            <person name="Ezra D."/>
            <person name="Gonzalez J.B."/>
            <person name="Henrissat B."/>
            <person name="Kuo A."/>
            <person name="Liang C."/>
            <person name="Lipzen A."/>
            <person name="Lutzoni F."/>
            <person name="Magnuson J."/>
            <person name="Mondo S."/>
            <person name="Nolan M."/>
            <person name="Ohm R."/>
            <person name="Pangilinan J."/>
            <person name="Park H.-J."/>
            <person name="Ramirez L."/>
            <person name="Alfaro M."/>
            <person name="Sun H."/>
            <person name="Tritt A."/>
            <person name="Yoshinaga Y."/>
            <person name="Zwiers L.-H."/>
            <person name="Turgeon B.G."/>
            <person name="Goodwin S.B."/>
            <person name="Spatafora J.W."/>
            <person name="Crous P.W."/>
            <person name="Grigoriev I.V."/>
        </authorList>
    </citation>
    <scope>NUCLEOTIDE SEQUENCE</scope>
    <source>
        <strain evidence="1">CBS 394.84</strain>
    </source>
</reference>
<feature type="non-terminal residue" evidence="1">
    <location>
        <position position="1"/>
    </location>
</feature>
<accession>A0A9P4L493</accession>
<proteinExistence type="predicted"/>
<evidence type="ECO:0000313" key="2">
    <source>
        <dbReference type="Proteomes" id="UP000800039"/>
    </source>
</evidence>
<dbReference type="AlphaFoldDB" id="A0A9P4L493"/>
<dbReference type="OrthoDB" id="265717at2759"/>
<organism evidence="1 2">
    <name type="scientific">Cucurbitaria berberidis CBS 394.84</name>
    <dbReference type="NCBI Taxonomy" id="1168544"/>
    <lineage>
        <taxon>Eukaryota</taxon>
        <taxon>Fungi</taxon>
        <taxon>Dikarya</taxon>
        <taxon>Ascomycota</taxon>
        <taxon>Pezizomycotina</taxon>
        <taxon>Dothideomycetes</taxon>
        <taxon>Pleosporomycetidae</taxon>
        <taxon>Pleosporales</taxon>
        <taxon>Pleosporineae</taxon>
        <taxon>Cucurbitariaceae</taxon>
        <taxon>Cucurbitaria</taxon>
    </lineage>
</organism>
<dbReference type="GeneID" id="63846798"/>
<dbReference type="RefSeq" id="XP_040783647.1">
    <property type="nucleotide sequence ID" value="XM_040929546.1"/>
</dbReference>
<protein>
    <submittedName>
        <fullName evidence="1">Uncharacterized protein</fullName>
    </submittedName>
</protein>
<sequence length="100" mass="11282">INSIQNQLKEWSPTAGNTPAMAEKLMQLHRNEGLEGFMDVAYGFTALAYNTVGDSKKAVQFAKKAKEAVLMKDGKWAPNLGVWNELLADPKKHWSYRWSL</sequence>
<name>A0A9P4L493_9PLEO</name>
<dbReference type="EMBL" id="ML976619">
    <property type="protein sequence ID" value="KAF1841084.1"/>
    <property type="molecule type" value="Genomic_DNA"/>
</dbReference>
<evidence type="ECO:0000313" key="1">
    <source>
        <dbReference type="EMBL" id="KAF1841084.1"/>
    </source>
</evidence>
<keyword evidence="2" id="KW-1185">Reference proteome</keyword>
<gene>
    <name evidence="1" type="ORF">K460DRAFT_295251</name>
</gene>
<dbReference type="Proteomes" id="UP000800039">
    <property type="component" value="Unassembled WGS sequence"/>
</dbReference>
<comment type="caution">
    <text evidence="1">The sequence shown here is derived from an EMBL/GenBank/DDBJ whole genome shotgun (WGS) entry which is preliminary data.</text>
</comment>